<dbReference type="EMBL" id="JAHZQA010000001">
    <property type="protein sequence ID" value="MBZ2126898.1"/>
    <property type="molecule type" value="Genomic_DNA"/>
</dbReference>
<dbReference type="Proteomes" id="UP000826921">
    <property type="component" value="Unassembled WGS sequence"/>
</dbReference>
<dbReference type="Pfam" id="PF21259">
    <property type="entry name" value="Rgg_C"/>
    <property type="match status" value="1"/>
</dbReference>
<dbReference type="RefSeq" id="WP_081102613.1">
    <property type="nucleotide sequence ID" value="NZ_JAHZQA010000001.1"/>
</dbReference>
<dbReference type="InterPro" id="IPR010057">
    <property type="entry name" value="Transcription_activator_Rgg_C"/>
</dbReference>
<dbReference type="InterPro" id="IPR053163">
    <property type="entry name" value="HTH-type_regulator_Rgg"/>
</dbReference>
<reference evidence="2" key="1">
    <citation type="submission" date="2021-07" db="EMBL/GenBank/DDBJ databases">
        <title>Occurrence of streptococci in the human mouth that bind to a non-human glycan.</title>
        <authorList>
            <person name="Cross B."/>
            <person name="Thamadilok S."/>
            <person name="Bensing B."/>
            <person name="Sasmal A."/>
            <person name="Khedri Z."/>
            <person name="Deng L."/>
            <person name="Yu H."/>
            <person name="Mehta A."/>
            <person name="Aluvathingal J."/>
            <person name="Nadendla S."/>
            <person name="Vickerman M."/>
            <person name="Chen X."/>
            <person name="Dewhirst F."/>
            <person name="Gill A."/>
            <person name="Lettrichova I."/>
            <person name="Diaz S."/>
            <person name="Gill S."/>
            <person name="Tettelin H."/>
            <person name="Iverson T."/>
            <person name="Sullam P."/>
            <person name="Varki A."/>
            <person name="Ruhl S."/>
        </authorList>
    </citation>
    <scope>NUCLEOTIDE SEQUENCE</scope>
    <source>
        <strain evidence="2">SK9</strain>
    </source>
</reference>
<dbReference type="NCBIfam" id="TIGR01716">
    <property type="entry name" value="RGG_Cterm"/>
    <property type="match status" value="1"/>
</dbReference>
<comment type="caution">
    <text evidence="2">The sequence shown here is derived from an EMBL/GenBank/DDBJ whole genome shotgun (WGS) entry which is preliminary data.</text>
</comment>
<dbReference type="AlphaFoldDB" id="A0AB35FTX8"/>
<dbReference type="PANTHER" id="PTHR37038">
    <property type="entry name" value="TRANSCRIPTIONAL REGULATOR-RELATED"/>
    <property type="match status" value="1"/>
</dbReference>
<dbReference type="SUPFAM" id="SSF47413">
    <property type="entry name" value="lambda repressor-like DNA-binding domains"/>
    <property type="match status" value="1"/>
</dbReference>
<dbReference type="PANTHER" id="PTHR37038:SF12">
    <property type="entry name" value="TRANSCRIPTIONAL REGULATOR"/>
    <property type="match status" value="1"/>
</dbReference>
<proteinExistence type="predicted"/>
<evidence type="ECO:0000259" key="1">
    <source>
        <dbReference type="PROSITE" id="PS50943"/>
    </source>
</evidence>
<dbReference type="PROSITE" id="PS50943">
    <property type="entry name" value="HTH_CROC1"/>
    <property type="match status" value="1"/>
</dbReference>
<dbReference type="GO" id="GO:0003677">
    <property type="term" value="F:DNA binding"/>
    <property type="evidence" value="ECO:0007669"/>
    <property type="project" value="InterPro"/>
</dbReference>
<protein>
    <submittedName>
        <fullName evidence="2">XRE/MutR family transcriptional regulator</fullName>
    </submittedName>
</protein>
<dbReference type="Pfam" id="PF01381">
    <property type="entry name" value="HTH_3"/>
    <property type="match status" value="1"/>
</dbReference>
<evidence type="ECO:0000313" key="2">
    <source>
        <dbReference type="EMBL" id="MBZ2126898.1"/>
    </source>
</evidence>
<dbReference type="Gene3D" id="1.10.260.40">
    <property type="entry name" value="lambda repressor-like DNA-binding domains"/>
    <property type="match status" value="1"/>
</dbReference>
<gene>
    <name evidence="2" type="ORF">K1I74_02345</name>
</gene>
<feature type="domain" description="HTH cro/C1-type" evidence="1">
    <location>
        <begin position="11"/>
        <end position="64"/>
    </location>
</feature>
<dbReference type="InterPro" id="IPR001387">
    <property type="entry name" value="Cro/C1-type_HTH"/>
</dbReference>
<name>A0AB35FTX8_STRGN</name>
<organism evidence="2 3">
    <name type="scientific">Streptococcus gordonii</name>
    <dbReference type="NCBI Taxonomy" id="1302"/>
    <lineage>
        <taxon>Bacteria</taxon>
        <taxon>Bacillati</taxon>
        <taxon>Bacillota</taxon>
        <taxon>Bacilli</taxon>
        <taxon>Lactobacillales</taxon>
        <taxon>Streptococcaceae</taxon>
        <taxon>Streptococcus</taxon>
    </lineage>
</organism>
<dbReference type="InterPro" id="IPR010982">
    <property type="entry name" value="Lambda_DNA-bd_dom_sf"/>
</dbReference>
<evidence type="ECO:0000313" key="3">
    <source>
        <dbReference type="Proteomes" id="UP000826921"/>
    </source>
</evidence>
<dbReference type="SMART" id="SM00530">
    <property type="entry name" value="HTH_XRE"/>
    <property type="match status" value="1"/>
</dbReference>
<sequence length="297" mass="34392">MLIVKSSGKILKIIRESKNMSLKEVAAGDISVAQLSRYERGISSLTVDSFYSCLRNMSVSLAEFQYVYHNYREADDVVLSQKLSEAQRENNVVKLESILAGSEAMAQEFPEKKNYKLNTIVIRATLTACNPDYQVSKEDIEFLTDYLFSVEEWGRYELWLFTNSVNLLTLETLETFASEMINRTQFYNNLPENRRRIIKMLLNVVGACIEDNHLQVAMKFLNYIDNTKIPETDLYDRVLIKYHKALYSYKVGNPQARNDIEQCLSTFEYLDSFGVAQKLKEQFERIQLTVVADLQIE</sequence>
<dbReference type="CDD" id="cd00093">
    <property type="entry name" value="HTH_XRE"/>
    <property type="match status" value="1"/>
</dbReference>
<accession>A0AB35FTX8</accession>
<dbReference type="Gene3D" id="1.25.40.400">
    <property type="match status" value="1"/>
</dbReference>